<dbReference type="SUPFAM" id="SSF50978">
    <property type="entry name" value="WD40 repeat-like"/>
    <property type="match status" value="2"/>
</dbReference>
<feature type="domain" description="U3 small nucleolar RNA-associated protein 13 C-terminal" evidence="6">
    <location>
        <begin position="642"/>
        <end position="778"/>
    </location>
</feature>
<feature type="repeat" description="WD" evidence="5">
    <location>
        <begin position="55"/>
        <end position="96"/>
    </location>
</feature>
<gene>
    <name evidence="8" type="primary">MPUL0B05980</name>
    <name evidence="8" type="ORF">METSCH_B05980</name>
</gene>
<evidence type="ECO:0000313" key="8">
    <source>
        <dbReference type="EMBL" id="QBM87396.1"/>
    </source>
</evidence>
<keyword evidence="4" id="KW-0539">Nucleus</keyword>
<dbReference type="GO" id="GO:0030686">
    <property type="term" value="C:90S preribosome"/>
    <property type="evidence" value="ECO:0007669"/>
    <property type="project" value="TreeGrafter"/>
</dbReference>
<organism evidence="8 9">
    <name type="scientific">Metschnikowia aff. pulcherrima</name>
    <dbReference type="NCBI Taxonomy" id="2163413"/>
    <lineage>
        <taxon>Eukaryota</taxon>
        <taxon>Fungi</taxon>
        <taxon>Dikarya</taxon>
        <taxon>Ascomycota</taxon>
        <taxon>Saccharomycotina</taxon>
        <taxon>Pichiomycetes</taxon>
        <taxon>Metschnikowiaceae</taxon>
        <taxon>Metschnikowia</taxon>
    </lineage>
</organism>
<dbReference type="PANTHER" id="PTHR19854:SF15">
    <property type="entry name" value="TRANSDUCIN BETA-LIKE PROTEIN 3"/>
    <property type="match status" value="1"/>
</dbReference>
<sequence length="781" mass="85999">MADPIRCAYVSQDVAPFYIGATAAAFAKDASIVATPMNEDVVLTNLDTDITLHTLEGDGETITALAMTPDGSKLAVVSQSQQLRVYDVETGKVVKQYKFAAPVYIAAADATSSLFAFGSTDGLVSVWDVSGGFITHSLKGHGTTICALAFHGELHSATWRLASGDTMGTCKVWDLVSRKSVASHTEHGGAVRGVAFSADGEYFITGGRDEVVCVYRQDSLRKLVTTFSVRHQVEACGFLEVENQQFFYTAGTENQLKLWDIDTGRPMGGLHRAMDTQEELMVVSVQENNGNLWMVLSDQTLVELDVADVLVVMLELHIPTARHVAGNHGIIADIRFAGPNLDLVAMATNAPALRVVDPQHPLNVQLGEAHTDLLNCLDALEDGCWLLTGSKDHEAKLWRFEDGLFEVYATFSGHAGAVTACGLPRSPSDTPKFVITALADLTVKKWRVPAHSGETVSLSEYTRRAHDKDINAVAVAPNDALFATASFDKTAKIWDAALGETVGILKGHKRGLWDVSFCQYDKLVATAAGDKTARVWLLHDYTCTKTLEGHTNAVQRVRFMNKNKQLVSSGADGLVKVWDLKESECVATLDNHANRLWAMDVKNDGLNIVSADADGYMSLWTDNTDVLVQEKEQREKERVEQEQLLANFIGKNEWSNAFLLALTLEHLMRVYNVVKLLIAANSDPALSVGSTELETTMKLLNPEQMVSLLRKLRDWNINFKQFEIAQKVLSVVLDHISMDDGATRKIVDSIIPYNERHYARLDDMLEETYILDYVVLEMEKA</sequence>
<dbReference type="GO" id="GO:0000480">
    <property type="term" value="P:endonucleolytic cleavage in 5'-ETS of tricistronic rRNA transcript (SSU-rRNA, 5.8S rRNA, LSU-rRNA)"/>
    <property type="evidence" value="ECO:0007669"/>
    <property type="project" value="TreeGrafter"/>
</dbReference>
<dbReference type="InterPro" id="IPR020472">
    <property type="entry name" value="WD40_PAC1"/>
</dbReference>
<feature type="repeat" description="WD" evidence="5">
    <location>
        <begin position="589"/>
        <end position="620"/>
    </location>
</feature>
<dbReference type="InterPro" id="IPR001680">
    <property type="entry name" value="WD40_rpt"/>
</dbReference>
<evidence type="ECO:0000259" key="7">
    <source>
        <dbReference type="Pfam" id="PF12894"/>
    </source>
</evidence>
<dbReference type="InterPro" id="IPR024977">
    <property type="entry name" value="Apc4-like_WD40_dom"/>
</dbReference>
<feature type="repeat" description="WD" evidence="5">
    <location>
        <begin position="184"/>
        <end position="225"/>
    </location>
</feature>
<keyword evidence="9" id="KW-1185">Reference proteome</keyword>
<keyword evidence="2 5" id="KW-0853">WD repeat</keyword>
<dbReference type="Pfam" id="PF00400">
    <property type="entry name" value="WD40"/>
    <property type="match status" value="6"/>
</dbReference>
<evidence type="ECO:0000256" key="3">
    <source>
        <dbReference type="ARBA" id="ARBA00022737"/>
    </source>
</evidence>
<dbReference type="PANTHER" id="PTHR19854">
    <property type="entry name" value="TRANSDUCIN BETA-LIKE 3"/>
    <property type="match status" value="1"/>
</dbReference>
<dbReference type="CDD" id="cd00200">
    <property type="entry name" value="WD40"/>
    <property type="match status" value="1"/>
</dbReference>
<evidence type="ECO:0000256" key="4">
    <source>
        <dbReference type="ARBA" id="ARBA00023242"/>
    </source>
</evidence>
<accession>A0A4P6XMD1</accession>
<feature type="repeat" description="WD" evidence="5">
    <location>
        <begin position="463"/>
        <end position="504"/>
    </location>
</feature>
<keyword evidence="3" id="KW-0677">Repeat</keyword>
<dbReference type="GO" id="GO:0034511">
    <property type="term" value="F:U3 snoRNA binding"/>
    <property type="evidence" value="ECO:0007669"/>
    <property type="project" value="TreeGrafter"/>
</dbReference>
<evidence type="ECO:0000256" key="2">
    <source>
        <dbReference type="ARBA" id="ARBA00022574"/>
    </source>
</evidence>
<dbReference type="PROSITE" id="PS50082">
    <property type="entry name" value="WD_REPEATS_2"/>
    <property type="match status" value="7"/>
</dbReference>
<dbReference type="EMBL" id="CP034457">
    <property type="protein sequence ID" value="QBM87396.1"/>
    <property type="molecule type" value="Genomic_DNA"/>
</dbReference>
<dbReference type="InterPro" id="IPR013934">
    <property type="entry name" value="Utp13_C"/>
</dbReference>
<dbReference type="AlphaFoldDB" id="A0A4P6XMD1"/>
<feature type="repeat" description="WD" evidence="5">
    <location>
        <begin position="505"/>
        <end position="546"/>
    </location>
</feature>
<evidence type="ECO:0000256" key="5">
    <source>
        <dbReference type="PROSITE-ProRule" id="PRU00221"/>
    </source>
</evidence>
<evidence type="ECO:0000259" key="6">
    <source>
        <dbReference type="Pfam" id="PF08625"/>
    </source>
</evidence>
<feature type="domain" description="Anaphase-promoting complex subunit 4-like WD40" evidence="7">
    <location>
        <begin position="55"/>
        <end position="101"/>
    </location>
</feature>
<evidence type="ECO:0000313" key="9">
    <source>
        <dbReference type="Proteomes" id="UP000292447"/>
    </source>
</evidence>
<dbReference type="PRINTS" id="PR00320">
    <property type="entry name" value="GPROTEINBRPT"/>
</dbReference>
<dbReference type="PROSITE" id="PS00678">
    <property type="entry name" value="WD_REPEATS_1"/>
    <property type="match status" value="1"/>
</dbReference>
<reference evidence="9" key="1">
    <citation type="submission" date="2019-03" db="EMBL/GenBank/DDBJ databases">
        <title>Snf2 controls pulcherriminic acid biosynthesis and connects pigmentation and antifungal activity of the yeast Metschnikowia pulcherrima.</title>
        <authorList>
            <person name="Gore-Lloyd D."/>
            <person name="Sumann I."/>
            <person name="Brachmann A.O."/>
            <person name="Schneeberger K."/>
            <person name="Ortiz-Merino R.A."/>
            <person name="Moreno-Beltran M."/>
            <person name="Schlaefli M."/>
            <person name="Kirner P."/>
            <person name="Santos Kron A."/>
            <person name="Wolfe K.H."/>
            <person name="Piel J."/>
            <person name="Ahrens C.H."/>
            <person name="Henk D."/>
            <person name="Freimoser F.M."/>
        </authorList>
    </citation>
    <scope>NUCLEOTIDE SEQUENCE [LARGE SCALE GENOMIC DNA]</scope>
    <source>
        <strain evidence="9">APC 1.2</strain>
    </source>
</reference>
<dbReference type="GO" id="GO:0000472">
    <property type="term" value="P:endonucleolytic cleavage to generate mature 5'-end of SSU-rRNA from (SSU-rRNA, 5.8S rRNA, LSU-rRNA)"/>
    <property type="evidence" value="ECO:0007669"/>
    <property type="project" value="TreeGrafter"/>
</dbReference>
<dbReference type="InterPro" id="IPR019775">
    <property type="entry name" value="WD40_repeat_CS"/>
</dbReference>
<dbReference type="Gene3D" id="2.130.10.10">
    <property type="entry name" value="YVTN repeat-like/Quinoprotein amine dehydrogenase"/>
    <property type="match status" value="4"/>
</dbReference>
<dbReference type="SMART" id="SM00320">
    <property type="entry name" value="WD40"/>
    <property type="match status" value="11"/>
</dbReference>
<protein>
    <submittedName>
        <fullName evidence="8">U3 small nucleolar RNA-associated protein 13</fullName>
    </submittedName>
</protein>
<dbReference type="Pfam" id="PF12894">
    <property type="entry name" value="ANAPC4_WD40"/>
    <property type="match status" value="1"/>
</dbReference>
<dbReference type="Proteomes" id="UP000292447">
    <property type="component" value="Chromosome II"/>
</dbReference>
<name>A0A4P6XMD1_9ASCO</name>
<dbReference type="InterPro" id="IPR036322">
    <property type="entry name" value="WD40_repeat_dom_sf"/>
</dbReference>
<dbReference type="PROSITE" id="PS50294">
    <property type="entry name" value="WD_REPEATS_REGION"/>
    <property type="match status" value="3"/>
</dbReference>
<dbReference type="Pfam" id="PF08625">
    <property type="entry name" value="Utp13"/>
    <property type="match status" value="1"/>
</dbReference>
<dbReference type="GO" id="GO:0032040">
    <property type="term" value="C:small-subunit processome"/>
    <property type="evidence" value="ECO:0007669"/>
    <property type="project" value="InterPro"/>
</dbReference>
<evidence type="ECO:0000256" key="1">
    <source>
        <dbReference type="ARBA" id="ARBA00004604"/>
    </source>
</evidence>
<feature type="repeat" description="WD" evidence="5">
    <location>
        <begin position="547"/>
        <end position="588"/>
    </location>
</feature>
<comment type="subcellular location">
    <subcellularLocation>
        <location evidence="1">Nucleus</location>
        <location evidence="1">Nucleolus</location>
    </subcellularLocation>
</comment>
<dbReference type="STRING" id="2163413.A0A4P6XMD1"/>
<feature type="repeat" description="WD" evidence="5">
    <location>
        <begin position="367"/>
        <end position="403"/>
    </location>
</feature>
<dbReference type="InterPro" id="IPR015943">
    <property type="entry name" value="WD40/YVTN_repeat-like_dom_sf"/>
</dbReference>
<proteinExistence type="predicted"/>